<comment type="caution">
    <text evidence="1">The sequence shown here is derived from an EMBL/GenBank/DDBJ whole genome shotgun (WGS) entry which is preliminary data.</text>
</comment>
<evidence type="ECO:0000313" key="2">
    <source>
        <dbReference type="Proteomes" id="UP000552954"/>
    </source>
</evidence>
<gene>
    <name evidence="1" type="ORF">HK415_15445</name>
</gene>
<dbReference type="RefSeq" id="WP_171560888.1">
    <property type="nucleotide sequence ID" value="NZ_JABFCS010000001.1"/>
</dbReference>
<evidence type="ECO:0000313" key="1">
    <source>
        <dbReference type="EMBL" id="NNU44252.1"/>
    </source>
</evidence>
<protein>
    <submittedName>
        <fullName evidence="1">Uncharacterized protein</fullName>
    </submittedName>
</protein>
<reference evidence="1 2" key="1">
    <citation type="submission" date="2020-05" db="EMBL/GenBank/DDBJ databases">
        <authorList>
            <person name="Khan S.A."/>
            <person name="Jeon C.O."/>
            <person name="Chun B.H."/>
        </authorList>
    </citation>
    <scope>NUCLEOTIDE SEQUENCE [LARGE SCALE GENOMIC DNA]</scope>
    <source>
        <strain evidence="1 2">B156</strain>
    </source>
</reference>
<accession>A0A849K789</accession>
<reference evidence="1 2" key="2">
    <citation type="submission" date="2020-06" db="EMBL/GenBank/DDBJ databases">
        <title>Ramlibacter rhizophilus sp. nov., isolated from rhizosphere soil of national flower Mugunghwa from South Korea.</title>
        <authorList>
            <person name="Zheng-Fei Y."/>
            <person name="Huan T."/>
        </authorList>
    </citation>
    <scope>NUCLEOTIDE SEQUENCE [LARGE SCALE GENOMIC DNA]</scope>
    <source>
        <strain evidence="1 2">B156</strain>
    </source>
</reference>
<dbReference type="EMBL" id="JABFCS010000001">
    <property type="protein sequence ID" value="NNU44252.1"/>
    <property type="molecule type" value="Genomic_DNA"/>
</dbReference>
<proteinExistence type="predicted"/>
<organism evidence="1 2">
    <name type="scientific">Ramlibacter montanisoli</name>
    <dbReference type="NCBI Taxonomy" id="2732512"/>
    <lineage>
        <taxon>Bacteria</taxon>
        <taxon>Pseudomonadati</taxon>
        <taxon>Pseudomonadota</taxon>
        <taxon>Betaproteobacteria</taxon>
        <taxon>Burkholderiales</taxon>
        <taxon>Comamonadaceae</taxon>
        <taxon>Ramlibacter</taxon>
    </lineage>
</organism>
<keyword evidence="2" id="KW-1185">Reference proteome</keyword>
<dbReference type="Proteomes" id="UP000552954">
    <property type="component" value="Unassembled WGS sequence"/>
</dbReference>
<name>A0A849K789_9BURK</name>
<sequence>MLLAANVRVDDHVIGPELRKRVVEAVSWMPMHFLNRWERFRSHELDMHWYYPVAFSDEPYSADVEPDLQGLDPSLQPITECWEAIKATFDHGVRLYECMLSANTFGTEGRVHQDIAAEAERSGHITVLVYCNREWNVAWAGRPCSSTRTTRSRRR</sequence>
<dbReference type="AlphaFoldDB" id="A0A849K789"/>